<reference evidence="1" key="2">
    <citation type="submission" date="2022-06" db="UniProtKB">
        <authorList>
            <consortium name="EnsemblMetazoa"/>
        </authorList>
    </citation>
    <scope>IDENTIFICATION</scope>
    <source>
        <strain evidence="1">PS312</strain>
    </source>
</reference>
<dbReference type="Proteomes" id="UP000005239">
    <property type="component" value="Unassembled WGS sequence"/>
</dbReference>
<gene>
    <name evidence="1" type="primary">WBGene00093873</name>
</gene>
<proteinExistence type="predicted"/>
<dbReference type="InterPro" id="IPR036383">
    <property type="entry name" value="TSP1_rpt_sf"/>
</dbReference>
<dbReference type="EnsemblMetazoa" id="PPA04319.1">
    <property type="protein sequence ID" value="PPA04319.1"/>
    <property type="gene ID" value="WBGene00093873"/>
</dbReference>
<accession>A0A2A6B8I9</accession>
<organism evidence="1 2">
    <name type="scientific">Pristionchus pacificus</name>
    <name type="common">Parasitic nematode worm</name>
    <dbReference type="NCBI Taxonomy" id="54126"/>
    <lineage>
        <taxon>Eukaryota</taxon>
        <taxon>Metazoa</taxon>
        <taxon>Ecdysozoa</taxon>
        <taxon>Nematoda</taxon>
        <taxon>Chromadorea</taxon>
        <taxon>Rhabditida</taxon>
        <taxon>Rhabditina</taxon>
        <taxon>Diplogasteromorpha</taxon>
        <taxon>Diplogasteroidea</taxon>
        <taxon>Neodiplogasteridae</taxon>
        <taxon>Pristionchus</taxon>
    </lineage>
</organism>
<sequence>MREVLPYLAIVAFQGLVQASDRFECRSSTDQVYYIMQLEAGSKSYTSGRSFRCDAASGKWIHVDGYEAPARLNCGEAVSDSYPYCRVYHTYPNGAVSATALYAGNEQYCPAGMVPGYADGQGIRSMSCKGTILTIEHEDGTITMSNKTPSTFPTLKCVPGVCKQVCSGPTTTTTTTTAAPTIPPNCPENGVWSEWQVVGPCATTCGSCSVAKRTRTCTMECGNCPCVGPSEDVGPCGIAVCPFPPNTCCTQEKHYKKSLNLWHGGFFCGLANVEKPSYNDGRVC</sequence>
<evidence type="ECO:0000313" key="1">
    <source>
        <dbReference type="EnsemblMetazoa" id="PPA04319.1"/>
    </source>
</evidence>
<name>A0A2A6B8I9_PRIPA</name>
<dbReference type="Gene3D" id="2.20.100.10">
    <property type="entry name" value="Thrombospondin type-1 (TSP1) repeat"/>
    <property type="match status" value="1"/>
</dbReference>
<keyword evidence="2" id="KW-1185">Reference proteome</keyword>
<dbReference type="InterPro" id="IPR000884">
    <property type="entry name" value="TSP1_rpt"/>
</dbReference>
<dbReference type="AlphaFoldDB" id="A0A2A6B8I9"/>
<dbReference type="PANTHER" id="PTHR31936:SF2">
    <property type="entry name" value="FLO11 DOMAIN-CONTAINING PROTEIN"/>
    <property type="match status" value="1"/>
</dbReference>
<dbReference type="OrthoDB" id="5821553at2759"/>
<dbReference type="PANTHER" id="PTHR31936">
    <property type="entry name" value="PROTEIN CBG18744"/>
    <property type="match status" value="1"/>
</dbReference>
<accession>A0A8R1U4B4</accession>
<protein>
    <submittedName>
        <fullName evidence="1">Uncharacterized protein</fullName>
    </submittedName>
</protein>
<dbReference type="PROSITE" id="PS50092">
    <property type="entry name" value="TSP1"/>
    <property type="match status" value="1"/>
</dbReference>
<reference evidence="2" key="1">
    <citation type="journal article" date="2008" name="Nat. Genet.">
        <title>The Pristionchus pacificus genome provides a unique perspective on nematode lifestyle and parasitism.</title>
        <authorList>
            <person name="Dieterich C."/>
            <person name="Clifton S.W."/>
            <person name="Schuster L.N."/>
            <person name="Chinwalla A."/>
            <person name="Delehaunty K."/>
            <person name="Dinkelacker I."/>
            <person name="Fulton L."/>
            <person name="Fulton R."/>
            <person name="Godfrey J."/>
            <person name="Minx P."/>
            <person name="Mitreva M."/>
            <person name="Roeseler W."/>
            <person name="Tian H."/>
            <person name="Witte H."/>
            <person name="Yang S.P."/>
            <person name="Wilson R.K."/>
            <person name="Sommer R.J."/>
        </authorList>
    </citation>
    <scope>NUCLEOTIDE SEQUENCE [LARGE SCALE GENOMIC DNA]</scope>
    <source>
        <strain evidence="2">PS312</strain>
    </source>
</reference>
<evidence type="ECO:0000313" key="2">
    <source>
        <dbReference type="Proteomes" id="UP000005239"/>
    </source>
</evidence>